<keyword evidence="3" id="KW-0326">Glycosidase</keyword>
<evidence type="ECO:0000259" key="4">
    <source>
        <dbReference type="SMART" id="SM00642"/>
    </source>
</evidence>
<organism evidence="5 6">
    <name type="scientific">Pseudoalteromonas xiamenensis</name>
    <dbReference type="NCBI Taxonomy" id="882626"/>
    <lineage>
        <taxon>Bacteria</taxon>
        <taxon>Pseudomonadati</taxon>
        <taxon>Pseudomonadota</taxon>
        <taxon>Gammaproteobacteria</taxon>
        <taxon>Alteromonadales</taxon>
        <taxon>Pseudoalteromonadaceae</taxon>
        <taxon>Pseudoalteromonas</taxon>
    </lineage>
</organism>
<accession>A0A975DJY0</accession>
<dbReference type="RefSeq" id="WP_208844729.1">
    <property type="nucleotide sequence ID" value="NZ_CP072135.1"/>
</dbReference>
<evidence type="ECO:0000313" key="5">
    <source>
        <dbReference type="EMBL" id="QTH73110.1"/>
    </source>
</evidence>
<dbReference type="Proteomes" id="UP000664904">
    <property type="component" value="Plasmid unnamed5"/>
</dbReference>
<name>A0A975DJY0_9GAMM</name>
<reference evidence="5" key="1">
    <citation type="submission" date="2021-03" db="EMBL/GenBank/DDBJ databases">
        <title>Complete Genome of Pseudoalteromonas xiamenensis STKMTI.2, a new potential marine bacterium producing anti-Vibrio compounds.</title>
        <authorList>
            <person name="Handayani D.P."/>
            <person name="Isnansetyo A."/>
            <person name="Istiqomah I."/>
            <person name="Jumina J."/>
        </authorList>
    </citation>
    <scope>NUCLEOTIDE SEQUENCE</scope>
    <source>
        <strain evidence="5">STKMTI.2</strain>
        <plasmid evidence="5">unnamed5</plasmid>
    </source>
</reference>
<dbReference type="InterPro" id="IPR014756">
    <property type="entry name" value="Ig_E-set"/>
</dbReference>
<dbReference type="Gene3D" id="2.60.40.10">
    <property type="entry name" value="Immunoglobulins"/>
    <property type="match status" value="1"/>
</dbReference>
<evidence type="ECO:0000256" key="1">
    <source>
        <dbReference type="ARBA" id="ARBA00008061"/>
    </source>
</evidence>
<dbReference type="Gene3D" id="2.60.40.1180">
    <property type="entry name" value="Golgi alpha-mannosidase II"/>
    <property type="match status" value="1"/>
</dbReference>
<dbReference type="KEGG" id="pxi:J5O05_20080"/>
<dbReference type="SMART" id="SM00642">
    <property type="entry name" value="Aamy"/>
    <property type="match status" value="1"/>
</dbReference>
<comment type="similarity">
    <text evidence="1">Belongs to the glycosyl hydrolase 13 family.</text>
</comment>
<gene>
    <name evidence="5" type="primary">glgX</name>
    <name evidence="5" type="ORF">J5O05_20080</name>
</gene>
<dbReference type="SUPFAM" id="SSF51445">
    <property type="entry name" value="(Trans)glycosidases"/>
    <property type="match status" value="1"/>
</dbReference>
<dbReference type="CDD" id="cd11326">
    <property type="entry name" value="AmyAc_Glg_debranch"/>
    <property type="match status" value="1"/>
</dbReference>
<dbReference type="PANTHER" id="PTHR43002">
    <property type="entry name" value="GLYCOGEN DEBRANCHING ENZYME"/>
    <property type="match status" value="1"/>
</dbReference>
<dbReference type="InterPro" id="IPR004193">
    <property type="entry name" value="Glyco_hydro_13_N"/>
</dbReference>
<dbReference type="InterPro" id="IPR013780">
    <property type="entry name" value="Glyco_hydro_b"/>
</dbReference>
<dbReference type="GO" id="GO:0004135">
    <property type="term" value="F:amylo-alpha-1,6-glucosidase activity"/>
    <property type="evidence" value="ECO:0007669"/>
    <property type="project" value="InterPro"/>
</dbReference>
<keyword evidence="5" id="KW-0614">Plasmid</keyword>
<feature type="domain" description="Glycosyl hydrolase family 13 catalytic" evidence="4">
    <location>
        <begin position="184"/>
        <end position="563"/>
    </location>
</feature>
<keyword evidence="2" id="KW-0378">Hydrolase</keyword>
<proteinExistence type="inferred from homology"/>
<dbReference type="Pfam" id="PF02922">
    <property type="entry name" value="CBM_48"/>
    <property type="match status" value="1"/>
</dbReference>
<dbReference type="Gene3D" id="3.20.20.80">
    <property type="entry name" value="Glycosidases"/>
    <property type="match status" value="1"/>
</dbReference>
<dbReference type="NCBIfam" id="TIGR02100">
    <property type="entry name" value="glgX_debranch"/>
    <property type="match status" value="1"/>
</dbReference>
<dbReference type="GO" id="GO:0005980">
    <property type="term" value="P:glycogen catabolic process"/>
    <property type="evidence" value="ECO:0007669"/>
    <property type="project" value="InterPro"/>
</dbReference>
<dbReference type="InterPro" id="IPR017853">
    <property type="entry name" value="GH"/>
</dbReference>
<dbReference type="InterPro" id="IPR011837">
    <property type="entry name" value="Glycogen_debranch_GlgX"/>
</dbReference>
<dbReference type="SUPFAM" id="SSF51011">
    <property type="entry name" value="Glycosyl hydrolase domain"/>
    <property type="match status" value="1"/>
</dbReference>
<dbReference type="SUPFAM" id="SSF81296">
    <property type="entry name" value="E set domains"/>
    <property type="match status" value="1"/>
</dbReference>
<geneLocation type="plasmid" evidence="5 6">
    <name>unnamed5</name>
</geneLocation>
<protein>
    <submittedName>
        <fullName evidence="5">Glycogen debranching protein GlgX</fullName>
    </submittedName>
</protein>
<dbReference type="InterPro" id="IPR006047">
    <property type="entry name" value="GH13_cat_dom"/>
</dbReference>
<dbReference type="EMBL" id="CP072135">
    <property type="protein sequence ID" value="QTH73110.1"/>
    <property type="molecule type" value="Genomic_DNA"/>
</dbReference>
<keyword evidence="6" id="KW-1185">Reference proteome</keyword>
<evidence type="ECO:0000313" key="6">
    <source>
        <dbReference type="Proteomes" id="UP000664904"/>
    </source>
</evidence>
<sequence>MIKSVRGVPKPLGPTPWQDGVNFAVYAPRASSVLLCLFDQSGHSEVARIACVKHEGGFWSIRVSPLNEGALYGFRVDGPYEPEQGLFFNVNKLLLDPYATDLHGEFTWSERHFCHMPLGTLNITDNAIDMPKSRVRWLSKYEGERPNHPWAKTLIYETHVKGATNRNLAIPEGTRGKYLALCDEAFMDHIKQLGVTAIELLPCHAFISEQFLTTKGLQNYWGYNTLSFFVPHKAYLVGQDIAEFQQMVRKLHQNNIEVIVDVVFNHTAEAGIDGPMLSFKGFDNGVYYRTVEGKPDAYINDTGCGNTINIDHPATLRLVMDSLRYWVEVMGVDGFRFDLATILGRNLGGFNPHHAFLQAIAQDPILQKSKLIAEPWDVGPGGYQLGAFTAPWREWNDKFRDTVRRFWRGDNGILPELAKRIHGSNDVFEHNLRGPLNSINFITSHDGFTLADWVSYEQKHNEANGEQNRDGHSENFSFNCGVEGFSSDPNINALRLKMQKNALLTLLISKGVPMISAGSEFGHSQGGNNNAYCQDNISSWLAWKTAQKGHALSFFIHDVLKIRRQFSLFSNPFFVHPNHPRFGVNWYTESGELMNQENWHESNRKWLICALLDKKLNQAVLIVLNAGDSLLNLTLPSCPVDATWQFAISTSNSNITLPPQANLQIEAKSSWLFTAKNEELK</sequence>
<dbReference type="AlphaFoldDB" id="A0A975DJY0"/>
<dbReference type="InterPro" id="IPR044505">
    <property type="entry name" value="GlgX_Isoamylase_N_E_set"/>
</dbReference>
<evidence type="ECO:0000256" key="3">
    <source>
        <dbReference type="ARBA" id="ARBA00023295"/>
    </source>
</evidence>
<dbReference type="InterPro" id="IPR013783">
    <property type="entry name" value="Ig-like_fold"/>
</dbReference>
<evidence type="ECO:0000256" key="2">
    <source>
        <dbReference type="ARBA" id="ARBA00022801"/>
    </source>
</evidence>
<dbReference type="CDD" id="cd02856">
    <property type="entry name" value="E_set_GDE_Isoamylase_N"/>
    <property type="match status" value="1"/>
</dbReference>
<dbReference type="Pfam" id="PF00128">
    <property type="entry name" value="Alpha-amylase"/>
    <property type="match status" value="1"/>
</dbReference>